<proteinExistence type="predicted"/>
<accession>D2R786</accession>
<protein>
    <recommendedName>
        <fullName evidence="2">Lcl C-terminal domain-containing protein</fullName>
    </recommendedName>
</protein>
<name>D2R786_PIRSD</name>
<dbReference type="KEGG" id="psl:Psta_0897"/>
<dbReference type="EMBL" id="CP001848">
    <property type="protein sequence ID" value="ADB15582.1"/>
    <property type="molecule type" value="Genomic_DNA"/>
</dbReference>
<dbReference type="Pfam" id="PF07603">
    <property type="entry name" value="Lcl_C"/>
    <property type="match status" value="1"/>
</dbReference>
<gene>
    <name evidence="3" type="ordered locus">Psta_0897</name>
</gene>
<keyword evidence="4" id="KW-1185">Reference proteome</keyword>
<feature type="chain" id="PRO_5003034713" description="Lcl C-terminal domain-containing protein" evidence="1">
    <location>
        <begin position="29"/>
        <end position="285"/>
    </location>
</feature>
<feature type="domain" description="Lcl C-terminal" evidence="2">
    <location>
        <begin position="158"/>
        <end position="274"/>
    </location>
</feature>
<reference evidence="3 4" key="1">
    <citation type="journal article" date="2009" name="Stand. Genomic Sci.">
        <title>Complete genome sequence of Pirellula staleyi type strain (ATCC 27377).</title>
        <authorList>
            <person name="Clum A."/>
            <person name="Tindall B.J."/>
            <person name="Sikorski J."/>
            <person name="Ivanova N."/>
            <person name="Mavrommatis K."/>
            <person name="Lucas S."/>
            <person name="Glavina del Rio T."/>
            <person name="Nolan M."/>
            <person name="Chen F."/>
            <person name="Tice H."/>
            <person name="Pitluck S."/>
            <person name="Cheng J.F."/>
            <person name="Chertkov O."/>
            <person name="Brettin T."/>
            <person name="Han C."/>
            <person name="Detter J.C."/>
            <person name="Kuske C."/>
            <person name="Bruce D."/>
            <person name="Goodwin L."/>
            <person name="Ovchinikova G."/>
            <person name="Pati A."/>
            <person name="Mikhailova N."/>
            <person name="Chen A."/>
            <person name="Palaniappan K."/>
            <person name="Land M."/>
            <person name="Hauser L."/>
            <person name="Chang Y.J."/>
            <person name="Jeffries C.D."/>
            <person name="Chain P."/>
            <person name="Rohde M."/>
            <person name="Goker M."/>
            <person name="Bristow J."/>
            <person name="Eisen J.A."/>
            <person name="Markowitz V."/>
            <person name="Hugenholtz P."/>
            <person name="Kyrpides N.C."/>
            <person name="Klenk H.P."/>
            <person name="Lapidus A."/>
        </authorList>
    </citation>
    <scope>NUCLEOTIDE SEQUENCE [LARGE SCALE GENOMIC DNA]</scope>
    <source>
        <strain evidence="4">ATCC 27377 / DSM 6068 / ICPB 4128</strain>
    </source>
</reference>
<dbReference type="Proteomes" id="UP000001887">
    <property type="component" value="Chromosome"/>
</dbReference>
<evidence type="ECO:0000259" key="2">
    <source>
        <dbReference type="Pfam" id="PF07603"/>
    </source>
</evidence>
<dbReference type="HOGENOM" id="CLU_976108_0_0_0"/>
<organism evidence="3 4">
    <name type="scientific">Pirellula staleyi (strain ATCC 27377 / DSM 6068 / ICPB 4128)</name>
    <name type="common">Pirella staleyi</name>
    <dbReference type="NCBI Taxonomy" id="530564"/>
    <lineage>
        <taxon>Bacteria</taxon>
        <taxon>Pseudomonadati</taxon>
        <taxon>Planctomycetota</taxon>
        <taxon>Planctomycetia</taxon>
        <taxon>Pirellulales</taxon>
        <taxon>Pirellulaceae</taxon>
        <taxon>Pirellula</taxon>
    </lineage>
</organism>
<evidence type="ECO:0000256" key="1">
    <source>
        <dbReference type="SAM" id="SignalP"/>
    </source>
</evidence>
<keyword evidence="1" id="KW-0732">Signal</keyword>
<dbReference type="OrthoDB" id="9793251at2"/>
<feature type="signal peptide" evidence="1">
    <location>
        <begin position="1"/>
        <end position="28"/>
    </location>
</feature>
<evidence type="ECO:0000313" key="4">
    <source>
        <dbReference type="Proteomes" id="UP000001887"/>
    </source>
</evidence>
<sequence precursor="true">MRTSYLARILTSGSMACSLLLLSVAALSAQVPGIEPAPPTVRVFAHLDGQLGQVMINDELIGAGETAFVRLSEHLEKETAAGQTLAYRVAYMSSVRDTDLQTIKSIVVHRRYNPREKLPEFREDQVQSLSLYEARMKQPSKEGLFIAKERFADRGPYIQDRWTGLLWQKDGIASGKKNFLEAGDYAQDLTLGKLQDWRVPTKEELATIFPADYAPFRNSMYTPLACCKGAEFVSFWTSEIDARSADTAYVYQWYNRGGANNCLASRNYCYVRCVHNPVEEDQLDE</sequence>
<dbReference type="AlphaFoldDB" id="D2R786"/>
<dbReference type="InterPro" id="IPR011460">
    <property type="entry name" value="Lcl_C"/>
</dbReference>
<evidence type="ECO:0000313" key="3">
    <source>
        <dbReference type="EMBL" id="ADB15582.1"/>
    </source>
</evidence>